<dbReference type="InterPro" id="IPR011050">
    <property type="entry name" value="Pectin_lyase_fold/virulence"/>
</dbReference>
<proteinExistence type="predicted"/>
<dbReference type="OrthoDB" id="5488826at2"/>
<evidence type="ECO:0000313" key="2">
    <source>
        <dbReference type="EMBL" id="QEC56132.1"/>
    </source>
</evidence>
<dbReference type="Gene3D" id="2.160.20.10">
    <property type="entry name" value="Single-stranded right-handed beta-helix, Pectin lyase-like"/>
    <property type="match status" value="2"/>
</dbReference>
<dbReference type="Proteomes" id="UP000321204">
    <property type="component" value="Chromosome"/>
</dbReference>
<evidence type="ECO:0000313" key="3">
    <source>
        <dbReference type="Proteomes" id="UP000321204"/>
    </source>
</evidence>
<feature type="chain" id="PRO_5022730673" description="Pectate lyase" evidence="1">
    <location>
        <begin position="23"/>
        <end position="500"/>
    </location>
</feature>
<dbReference type="KEGG" id="fgg:FSB75_09580"/>
<dbReference type="InterPro" id="IPR012334">
    <property type="entry name" value="Pectin_lyas_fold"/>
</dbReference>
<dbReference type="SUPFAM" id="SSF51126">
    <property type="entry name" value="Pectin lyase-like"/>
    <property type="match status" value="1"/>
</dbReference>
<gene>
    <name evidence="2" type="ORF">FSB75_09580</name>
</gene>
<keyword evidence="1" id="KW-0732">Signal</keyword>
<feature type="signal peptide" evidence="1">
    <location>
        <begin position="1"/>
        <end position="22"/>
    </location>
</feature>
<organism evidence="2 3">
    <name type="scientific">Flavisolibacter ginsenosidimutans</name>
    <dbReference type="NCBI Taxonomy" id="661481"/>
    <lineage>
        <taxon>Bacteria</taxon>
        <taxon>Pseudomonadati</taxon>
        <taxon>Bacteroidota</taxon>
        <taxon>Chitinophagia</taxon>
        <taxon>Chitinophagales</taxon>
        <taxon>Chitinophagaceae</taxon>
        <taxon>Flavisolibacter</taxon>
    </lineage>
</organism>
<reference evidence="2 3" key="1">
    <citation type="journal article" date="2015" name="Int. J. Syst. Evol. Microbiol.">
        <title>Flavisolibacter ginsenosidimutans sp. nov., with ginsenoside-converting activity isolated from soil used for cultivating ginseng.</title>
        <authorList>
            <person name="Zhao Y."/>
            <person name="Liu Q."/>
            <person name="Kang M.S."/>
            <person name="Jin F."/>
            <person name="Yu H."/>
            <person name="Im W.T."/>
        </authorList>
    </citation>
    <scope>NUCLEOTIDE SEQUENCE [LARGE SCALE GENOMIC DNA]</scope>
    <source>
        <strain evidence="2 3">Gsoil 636</strain>
    </source>
</reference>
<keyword evidence="3" id="KW-1185">Reference proteome</keyword>
<evidence type="ECO:0000256" key="1">
    <source>
        <dbReference type="SAM" id="SignalP"/>
    </source>
</evidence>
<evidence type="ECO:0008006" key="4">
    <source>
        <dbReference type="Google" id="ProtNLM"/>
    </source>
</evidence>
<accession>A0A5B8UI69</accession>
<sequence length="500" mass="55265">MKKKIPASLLLIFAALFAFRSAKEWNSKFVTQNKDGSLSYAPDEKGNILPDFSRVGFYAGDKDIPSIAVVKTVSPSANAEQEIQSAIDELSKQPLDKNGFRGAVLLKKGTYIINDKIKVEASGIVLRGEGEGTKLIAAGTVNRPLIDVSGTGKVQEVRGTRTAVTDAYVPVGAKSFTVESANGFKAGDRIILYRPGTEQWIKDLKMDQIEARGGTKQWQPKEYNLQYERVVTKVEGNKIFIDNPVVMAMEPKYGGGQIFKYTFDGRINHVGVENLACESAFTSDTAENHAWDAVSFDRIENGWVRNVTAKYFAYACVHLNEWAKNITVTNCGCFEHKSVITGGRRYSFCNEGQQNLFANCEATDGRHDYVTQARTCGPNVFYNCTAKRTHADIGPHHRWSSGTLYDNVVTDGEINIQDRGNYGSGHGWVGVTQILWNCTAKKVAVQSPWVNGKNYCIGLKGTKVPGRFKDRPDGEWEGQNKEGLQPASLYAAQLKTRKKA</sequence>
<protein>
    <recommendedName>
        <fullName evidence="4">Pectate lyase</fullName>
    </recommendedName>
</protein>
<name>A0A5B8UI69_9BACT</name>
<dbReference type="RefSeq" id="WP_146786217.1">
    <property type="nucleotide sequence ID" value="NZ_BAABIO010000001.1"/>
</dbReference>
<dbReference type="EMBL" id="CP042433">
    <property type="protein sequence ID" value="QEC56132.1"/>
    <property type="molecule type" value="Genomic_DNA"/>
</dbReference>
<dbReference type="AlphaFoldDB" id="A0A5B8UI69"/>